<evidence type="ECO:0000313" key="2">
    <source>
        <dbReference type="Proteomes" id="UP000027222"/>
    </source>
</evidence>
<evidence type="ECO:0000313" key="1">
    <source>
        <dbReference type="EMBL" id="KDR79539.1"/>
    </source>
</evidence>
<name>A0A067TI13_GALM3</name>
<organism evidence="1 2">
    <name type="scientific">Galerina marginata (strain CBS 339.88)</name>
    <dbReference type="NCBI Taxonomy" id="685588"/>
    <lineage>
        <taxon>Eukaryota</taxon>
        <taxon>Fungi</taxon>
        <taxon>Dikarya</taxon>
        <taxon>Basidiomycota</taxon>
        <taxon>Agaricomycotina</taxon>
        <taxon>Agaricomycetes</taxon>
        <taxon>Agaricomycetidae</taxon>
        <taxon>Agaricales</taxon>
        <taxon>Agaricineae</taxon>
        <taxon>Strophariaceae</taxon>
        <taxon>Galerina</taxon>
    </lineage>
</organism>
<sequence>MWLSKPQWDFSVAFVVQAVTRHPSLPPSVLIVEVVVALTLVRASLPFMVRELVGSVLRTHCYLLQQPFHYLSSRPSALRVPLLPPGPWP</sequence>
<dbReference type="Proteomes" id="UP000027222">
    <property type="component" value="Unassembled WGS sequence"/>
</dbReference>
<dbReference type="EMBL" id="KL142373">
    <property type="protein sequence ID" value="KDR79539.1"/>
    <property type="molecule type" value="Genomic_DNA"/>
</dbReference>
<gene>
    <name evidence="1" type="ORF">GALMADRAFT_1244281</name>
</gene>
<keyword evidence="2" id="KW-1185">Reference proteome</keyword>
<dbReference type="HOGENOM" id="CLU_2454896_0_0_1"/>
<dbReference type="AlphaFoldDB" id="A0A067TI13"/>
<reference evidence="2" key="1">
    <citation type="journal article" date="2014" name="Proc. Natl. Acad. Sci. U.S.A.">
        <title>Extensive sampling of basidiomycete genomes demonstrates inadequacy of the white-rot/brown-rot paradigm for wood decay fungi.</title>
        <authorList>
            <person name="Riley R."/>
            <person name="Salamov A.A."/>
            <person name="Brown D.W."/>
            <person name="Nagy L.G."/>
            <person name="Floudas D."/>
            <person name="Held B.W."/>
            <person name="Levasseur A."/>
            <person name="Lombard V."/>
            <person name="Morin E."/>
            <person name="Otillar R."/>
            <person name="Lindquist E.A."/>
            <person name="Sun H."/>
            <person name="LaButti K.M."/>
            <person name="Schmutz J."/>
            <person name="Jabbour D."/>
            <person name="Luo H."/>
            <person name="Baker S.E."/>
            <person name="Pisabarro A.G."/>
            <person name="Walton J.D."/>
            <person name="Blanchette R.A."/>
            <person name="Henrissat B."/>
            <person name="Martin F."/>
            <person name="Cullen D."/>
            <person name="Hibbett D.S."/>
            <person name="Grigoriev I.V."/>
        </authorList>
    </citation>
    <scope>NUCLEOTIDE SEQUENCE [LARGE SCALE GENOMIC DNA]</scope>
    <source>
        <strain evidence="2">CBS 339.88</strain>
    </source>
</reference>
<proteinExistence type="predicted"/>
<protein>
    <submittedName>
        <fullName evidence="1">Uncharacterized protein</fullName>
    </submittedName>
</protein>
<accession>A0A067TI13</accession>